<keyword evidence="1" id="KW-1185">Reference proteome</keyword>
<accession>A0A1I7WP66</accession>
<protein>
    <submittedName>
        <fullName evidence="2">Pept_C1 domain-containing protein</fullName>
    </submittedName>
</protein>
<dbReference type="WBParaSite" id="Hba_06878">
    <property type="protein sequence ID" value="Hba_06878"/>
    <property type="gene ID" value="Hba_06878"/>
</dbReference>
<sequence length="51" mass="5492">MVVLQQAFINRHYIEANNDCDVSFSAVGVYVLSFGATVECGITARALIDGI</sequence>
<dbReference type="AlphaFoldDB" id="A0A1I7WP66"/>
<proteinExistence type="predicted"/>
<reference evidence="2" key="1">
    <citation type="submission" date="2016-11" db="UniProtKB">
        <authorList>
            <consortium name="WormBaseParasite"/>
        </authorList>
    </citation>
    <scope>IDENTIFICATION</scope>
</reference>
<evidence type="ECO:0000313" key="2">
    <source>
        <dbReference type="WBParaSite" id="Hba_06878"/>
    </source>
</evidence>
<dbReference type="Proteomes" id="UP000095283">
    <property type="component" value="Unplaced"/>
</dbReference>
<name>A0A1I7WP66_HETBA</name>
<evidence type="ECO:0000313" key="1">
    <source>
        <dbReference type="Proteomes" id="UP000095283"/>
    </source>
</evidence>
<organism evidence="1 2">
    <name type="scientific">Heterorhabditis bacteriophora</name>
    <name type="common">Entomopathogenic nematode worm</name>
    <dbReference type="NCBI Taxonomy" id="37862"/>
    <lineage>
        <taxon>Eukaryota</taxon>
        <taxon>Metazoa</taxon>
        <taxon>Ecdysozoa</taxon>
        <taxon>Nematoda</taxon>
        <taxon>Chromadorea</taxon>
        <taxon>Rhabditida</taxon>
        <taxon>Rhabditina</taxon>
        <taxon>Rhabditomorpha</taxon>
        <taxon>Strongyloidea</taxon>
        <taxon>Heterorhabditidae</taxon>
        <taxon>Heterorhabditis</taxon>
    </lineage>
</organism>